<evidence type="ECO:0000313" key="3">
    <source>
        <dbReference type="Proteomes" id="UP000828390"/>
    </source>
</evidence>
<comment type="caution">
    <text evidence="2">The sequence shown here is derived from an EMBL/GenBank/DDBJ whole genome shotgun (WGS) entry which is preliminary data.</text>
</comment>
<name>A0A9D3Y442_DREPO</name>
<reference evidence="2" key="2">
    <citation type="submission" date="2020-11" db="EMBL/GenBank/DDBJ databases">
        <authorList>
            <person name="McCartney M.A."/>
            <person name="Auch B."/>
            <person name="Kono T."/>
            <person name="Mallez S."/>
            <person name="Becker A."/>
            <person name="Gohl D.M."/>
            <person name="Silverstein K.A.T."/>
            <person name="Koren S."/>
            <person name="Bechman K.B."/>
            <person name="Herman A."/>
            <person name="Abrahante J.E."/>
            <person name="Garbe J."/>
        </authorList>
    </citation>
    <scope>NUCLEOTIDE SEQUENCE</scope>
    <source>
        <strain evidence="2">Duluth1</strain>
        <tissue evidence="2">Whole animal</tissue>
    </source>
</reference>
<feature type="region of interest" description="Disordered" evidence="1">
    <location>
        <begin position="1"/>
        <end position="21"/>
    </location>
</feature>
<reference evidence="2" key="1">
    <citation type="journal article" date="2019" name="bioRxiv">
        <title>The Genome of the Zebra Mussel, Dreissena polymorpha: A Resource for Invasive Species Research.</title>
        <authorList>
            <person name="McCartney M.A."/>
            <person name="Auch B."/>
            <person name="Kono T."/>
            <person name="Mallez S."/>
            <person name="Zhang Y."/>
            <person name="Obille A."/>
            <person name="Becker A."/>
            <person name="Abrahante J.E."/>
            <person name="Garbe J."/>
            <person name="Badalamenti J.P."/>
            <person name="Herman A."/>
            <person name="Mangelson H."/>
            <person name="Liachko I."/>
            <person name="Sullivan S."/>
            <person name="Sone E.D."/>
            <person name="Koren S."/>
            <person name="Silverstein K.A.T."/>
            <person name="Beckman K.B."/>
            <person name="Gohl D.M."/>
        </authorList>
    </citation>
    <scope>NUCLEOTIDE SEQUENCE</scope>
    <source>
        <strain evidence="2">Duluth1</strain>
        <tissue evidence="2">Whole animal</tissue>
    </source>
</reference>
<organism evidence="2 3">
    <name type="scientific">Dreissena polymorpha</name>
    <name type="common">Zebra mussel</name>
    <name type="synonym">Mytilus polymorpha</name>
    <dbReference type="NCBI Taxonomy" id="45954"/>
    <lineage>
        <taxon>Eukaryota</taxon>
        <taxon>Metazoa</taxon>
        <taxon>Spiralia</taxon>
        <taxon>Lophotrochozoa</taxon>
        <taxon>Mollusca</taxon>
        <taxon>Bivalvia</taxon>
        <taxon>Autobranchia</taxon>
        <taxon>Heteroconchia</taxon>
        <taxon>Euheterodonta</taxon>
        <taxon>Imparidentia</taxon>
        <taxon>Neoheterodontei</taxon>
        <taxon>Myida</taxon>
        <taxon>Dreissenoidea</taxon>
        <taxon>Dreissenidae</taxon>
        <taxon>Dreissena</taxon>
    </lineage>
</organism>
<dbReference type="EMBL" id="JAIWYP010000028">
    <property type="protein sequence ID" value="KAH3691925.1"/>
    <property type="molecule type" value="Genomic_DNA"/>
</dbReference>
<protein>
    <submittedName>
        <fullName evidence="2">Uncharacterized protein</fullName>
    </submittedName>
</protein>
<sequence length="213" mass="25305">MQFLHRKRNSVRSQNYGSSKARTPGVKLHEYGFWSWIFLLQQLQMVKLWDCMNFVHRGLFRIRKYRRYRITRLRFRKDHRNADRSSTLSDSNCGMLIMDGNPRIDEVSSAVGSHAKLSRVNCSLERTAKLQQQVSVIGVVVKLRTSDSQTPPRDTVPGCPSCNRHIQFYYKLAYRKRPKHRKHLWDETINNHNHRKRGQRSTPYRKIVIKLIK</sequence>
<evidence type="ECO:0000313" key="2">
    <source>
        <dbReference type="EMBL" id="KAH3691925.1"/>
    </source>
</evidence>
<proteinExistence type="predicted"/>
<gene>
    <name evidence="2" type="ORF">DPMN_192471</name>
</gene>
<evidence type="ECO:0000256" key="1">
    <source>
        <dbReference type="SAM" id="MobiDB-lite"/>
    </source>
</evidence>
<dbReference type="AlphaFoldDB" id="A0A9D3Y442"/>
<accession>A0A9D3Y442</accession>
<feature type="compositionally biased region" description="Basic residues" evidence="1">
    <location>
        <begin position="1"/>
        <end position="10"/>
    </location>
</feature>
<dbReference type="Proteomes" id="UP000828390">
    <property type="component" value="Unassembled WGS sequence"/>
</dbReference>
<feature type="compositionally biased region" description="Polar residues" evidence="1">
    <location>
        <begin position="11"/>
        <end position="21"/>
    </location>
</feature>
<keyword evidence="3" id="KW-1185">Reference proteome</keyword>